<gene>
    <name evidence="2" type="ORF">DUI87_10852</name>
</gene>
<accession>A0A3M0L1Z3</accession>
<dbReference type="EMBL" id="QRBI01000106">
    <property type="protein sequence ID" value="RMC13317.1"/>
    <property type="molecule type" value="Genomic_DNA"/>
</dbReference>
<reference evidence="2 3" key="1">
    <citation type="submission" date="2018-07" db="EMBL/GenBank/DDBJ databases">
        <title>A high quality draft genome assembly of the barn swallow (H. rustica rustica).</title>
        <authorList>
            <person name="Formenti G."/>
            <person name="Chiara M."/>
            <person name="Poveda L."/>
            <person name="Francoijs K.-J."/>
            <person name="Bonisoli-Alquati A."/>
            <person name="Canova L."/>
            <person name="Gianfranceschi L."/>
            <person name="Horner D.S."/>
            <person name="Saino N."/>
        </authorList>
    </citation>
    <scope>NUCLEOTIDE SEQUENCE [LARGE SCALE GENOMIC DNA]</scope>
    <source>
        <strain evidence="2">Chelidonia</strain>
        <tissue evidence="2">Blood</tissue>
    </source>
</reference>
<keyword evidence="3" id="KW-1185">Reference proteome</keyword>
<comment type="caution">
    <text evidence="2">The sequence shown here is derived from an EMBL/GenBank/DDBJ whole genome shotgun (WGS) entry which is preliminary data.</text>
</comment>
<protein>
    <submittedName>
        <fullName evidence="2">Uncharacterized protein</fullName>
    </submittedName>
</protein>
<evidence type="ECO:0000313" key="2">
    <source>
        <dbReference type="EMBL" id="RMC13317.1"/>
    </source>
</evidence>
<name>A0A3M0L1Z3_HIRRU</name>
<evidence type="ECO:0000313" key="3">
    <source>
        <dbReference type="Proteomes" id="UP000269221"/>
    </source>
</evidence>
<organism evidence="2 3">
    <name type="scientific">Hirundo rustica rustica</name>
    <dbReference type="NCBI Taxonomy" id="333673"/>
    <lineage>
        <taxon>Eukaryota</taxon>
        <taxon>Metazoa</taxon>
        <taxon>Chordata</taxon>
        <taxon>Craniata</taxon>
        <taxon>Vertebrata</taxon>
        <taxon>Euteleostomi</taxon>
        <taxon>Archelosauria</taxon>
        <taxon>Archosauria</taxon>
        <taxon>Dinosauria</taxon>
        <taxon>Saurischia</taxon>
        <taxon>Theropoda</taxon>
        <taxon>Coelurosauria</taxon>
        <taxon>Aves</taxon>
        <taxon>Neognathae</taxon>
        <taxon>Neoaves</taxon>
        <taxon>Telluraves</taxon>
        <taxon>Australaves</taxon>
        <taxon>Passeriformes</taxon>
        <taxon>Sylvioidea</taxon>
        <taxon>Hirundinidae</taxon>
        <taxon>Hirundo</taxon>
    </lineage>
</organism>
<feature type="region of interest" description="Disordered" evidence="1">
    <location>
        <begin position="1"/>
        <end position="25"/>
    </location>
</feature>
<dbReference type="Proteomes" id="UP000269221">
    <property type="component" value="Unassembled WGS sequence"/>
</dbReference>
<evidence type="ECO:0000256" key="1">
    <source>
        <dbReference type="SAM" id="MobiDB-lite"/>
    </source>
</evidence>
<proteinExistence type="predicted"/>
<feature type="compositionally biased region" description="Polar residues" evidence="1">
    <location>
        <begin position="13"/>
        <end position="23"/>
    </location>
</feature>
<dbReference type="AlphaFoldDB" id="A0A3M0L1Z3"/>
<sequence length="88" mass="10244">MTGWTHIWPRLSPSATSGSTSGITDRKEERKLCIFRQREDFDELKAQEVKTVQHTPLGNKASMVYLKVLHKRFALVATIQMFRKYSLF</sequence>